<dbReference type="PANTHER" id="PTHR43884:SF20">
    <property type="entry name" value="ACYL-COA DEHYDROGENASE FADE28"/>
    <property type="match status" value="1"/>
</dbReference>
<dbReference type="Pfam" id="PF02771">
    <property type="entry name" value="Acyl-CoA_dh_N"/>
    <property type="match status" value="1"/>
</dbReference>
<dbReference type="SUPFAM" id="SSF47203">
    <property type="entry name" value="Acyl-CoA dehydrogenase C-terminal domain-like"/>
    <property type="match status" value="1"/>
</dbReference>
<evidence type="ECO:0000259" key="7">
    <source>
        <dbReference type="Pfam" id="PF02771"/>
    </source>
</evidence>
<keyword evidence="5" id="KW-0560">Oxidoreductase</keyword>
<dbReference type="InterPro" id="IPR009100">
    <property type="entry name" value="AcylCoA_DH/oxidase_NM_dom_sf"/>
</dbReference>
<evidence type="ECO:0000256" key="2">
    <source>
        <dbReference type="ARBA" id="ARBA00009347"/>
    </source>
</evidence>
<dbReference type="InterPro" id="IPR046373">
    <property type="entry name" value="Acyl-CoA_Oxase/DH_mid-dom_sf"/>
</dbReference>
<evidence type="ECO:0000256" key="3">
    <source>
        <dbReference type="ARBA" id="ARBA00022630"/>
    </source>
</evidence>
<dbReference type="EMBL" id="MOAY01000081">
    <property type="protein sequence ID" value="ROM33980.1"/>
    <property type="molecule type" value="Genomic_DNA"/>
</dbReference>
<dbReference type="Proteomes" id="UP000284656">
    <property type="component" value="Unassembled WGS sequence"/>
</dbReference>
<keyword evidence="4" id="KW-0274">FAD</keyword>
<dbReference type="GO" id="GO:0050660">
    <property type="term" value="F:flavin adenine dinucleotide binding"/>
    <property type="evidence" value="ECO:0007669"/>
    <property type="project" value="InterPro"/>
</dbReference>
<evidence type="ECO:0000256" key="4">
    <source>
        <dbReference type="ARBA" id="ARBA00022827"/>
    </source>
</evidence>
<dbReference type="SUPFAM" id="SSF56645">
    <property type="entry name" value="Acyl-CoA dehydrogenase NM domain-like"/>
    <property type="match status" value="1"/>
</dbReference>
<evidence type="ECO:0000313" key="9">
    <source>
        <dbReference type="Proteomes" id="UP000284656"/>
    </source>
</evidence>
<dbReference type="RefSeq" id="WP_123718363.1">
    <property type="nucleotide sequence ID" value="NZ_MOAY01000081.1"/>
</dbReference>
<comment type="similarity">
    <text evidence="2">Belongs to the acyl-CoA dehydrogenase family.</text>
</comment>
<dbReference type="PANTHER" id="PTHR43884">
    <property type="entry name" value="ACYL-COA DEHYDROGENASE"/>
    <property type="match status" value="1"/>
</dbReference>
<reference evidence="8 9" key="1">
    <citation type="submission" date="2016-10" db="EMBL/GenBank/DDBJ databases">
        <title>Comparative genome analysis of multiple Pseudomonas spp. focuses on biocontrol and plant growth promoting traits.</title>
        <authorList>
            <person name="Tao X.-Y."/>
            <person name="Taylor C.G."/>
        </authorList>
    </citation>
    <scope>NUCLEOTIDE SEQUENCE [LARGE SCALE GENOMIC DNA]</scope>
    <source>
        <strain evidence="8 9">29G9</strain>
    </source>
</reference>
<dbReference type="Gene3D" id="1.20.140.10">
    <property type="entry name" value="Butyryl-CoA Dehydrogenase, subunit A, domain 3"/>
    <property type="match status" value="1"/>
</dbReference>
<dbReference type="GO" id="GO:0003995">
    <property type="term" value="F:acyl-CoA dehydrogenase activity"/>
    <property type="evidence" value="ECO:0007669"/>
    <property type="project" value="TreeGrafter"/>
</dbReference>
<protein>
    <recommendedName>
        <fullName evidence="10">Acyl-CoA dehydrogenase</fullName>
    </recommendedName>
</protein>
<dbReference type="AlphaFoldDB" id="A0A423ERS4"/>
<dbReference type="Gene3D" id="1.10.540.10">
    <property type="entry name" value="Acyl-CoA dehydrogenase/oxidase, N-terminal domain"/>
    <property type="match status" value="1"/>
</dbReference>
<organism evidence="8 9">
    <name type="scientific">Pseudomonas poae</name>
    <dbReference type="NCBI Taxonomy" id="200451"/>
    <lineage>
        <taxon>Bacteria</taxon>
        <taxon>Pseudomonadati</taxon>
        <taxon>Pseudomonadota</taxon>
        <taxon>Gammaproteobacteria</taxon>
        <taxon>Pseudomonadales</taxon>
        <taxon>Pseudomonadaceae</taxon>
        <taxon>Pseudomonas</taxon>
    </lineage>
</organism>
<feature type="domain" description="Acyl-CoA dehydrogenase/oxidase C-terminal" evidence="6">
    <location>
        <begin position="233"/>
        <end position="354"/>
    </location>
</feature>
<comment type="caution">
    <text evidence="8">The sequence shown here is derived from an EMBL/GenBank/DDBJ whole genome shotgun (WGS) entry which is preliminary data.</text>
</comment>
<evidence type="ECO:0000256" key="5">
    <source>
        <dbReference type="ARBA" id="ARBA00023002"/>
    </source>
</evidence>
<sequence>MDFSLNETQNQVKQLAAQIFAKETTQERLRALDAVGYQDSALCRQLAESGLLSLTLDDASGGIGESFETLCVLLEEAARYVAPVPLLEMLVTGVTALQGVPENTALTDALQVLASGEGVVTAALYEEAQPDQLSVKARATQTDGQWFLTGQKDRVPMADSPGACWTLAQTEDGPGAFLFDLQGPGIHRERQTTTSGEYVFRLGLQAVPAVLLVRGAAALTLMERAELFGMAASSAMAVGVCAEMTRMSATYGSERKQFGKPIASFQAVAHLLADCYIETEALRGVAQQAICRLTEPGISDETREAVLTAKIFAAQALHRVSHACQQVHGGTGVDRDYGLFRYCLMAKKLELEFGGQARLLQRLGDLLVAA</sequence>
<comment type="cofactor">
    <cofactor evidence="1">
        <name>FAD</name>
        <dbReference type="ChEBI" id="CHEBI:57692"/>
    </cofactor>
</comment>
<dbReference type="Pfam" id="PF00441">
    <property type="entry name" value="Acyl-CoA_dh_1"/>
    <property type="match status" value="1"/>
</dbReference>
<proteinExistence type="inferred from homology"/>
<dbReference type="InterPro" id="IPR037069">
    <property type="entry name" value="AcylCoA_DH/ox_N_sf"/>
</dbReference>
<dbReference type="InterPro" id="IPR009075">
    <property type="entry name" value="AcylCo_DH/oxidase_C"/>
</dbReference>
<evidence type="ECO:0000256" key="1">
    <source>
        <dbReference type="ARBA" id="ARBA00001974"/>
    </source>
</evidence>
<dbReference type="InterPro" id="IPR036250">
    <property type="entry name" value="AcylCo_DH-like_C"/>
</dbReference>
<evidence type="ECO:0000313" key="8">
    <source>
        <dbReference type="EMBL" id="ROM33980.1"/>
    </source>
</evidence>
<dbReference type="Gene3D" id="2.40.110.10">
    <property type="entry name" value="Butyryl-CoA Dehydrogenase, subunit A, domain 2"/>
    <property type="match status" value="1"/>
</dbReference>
<gene>
    <name evidence="8" type="ORF">BK648_24800</name>
</gene>
<evidence type="ECO:0000259" key="6">
    <source>
        <dbReference type="Pfam" id="PF00441"/>
    </source>
</evidence>
<accession>A0A423ERS4</accession>
<name>A0A423ERS4_9PSED</name>
<dbReference type="InterPro" id="IPR013786">
    <property type="entry name" value="AcylCoA_DH/ox_N"/>
</dbReference>
<feature type="domain" description="Acyl-CoA dehydrogenase/oxidase N-terminal" evidence="7">
    <location>
        <begin position="7"/>
        <end position="93"/>
    </location>
</feature>
<evidence type="ECO:0008006" key="10">
    <source>
        <dbReference type="Google" id="ProtNLM"/>
    </source>
</evidence>
<keyword evidence="3" id="KW-0285">Flavoprotein</keyword>